<accession>A0A941D7B3</accession>
<reference evidence="2" key="1">
    <citation type="submission" date="2021-04" db="EMBL/GenBank/DDBJ databases">
        <title>Phycicoccus avicenniae sp. nov., a novel endophytic actinomycetes isolated from branch of Avicennia mariana.</title>
        <authorList>
            <person name="Tuo L."/>
        </authorList>
    </citation>
    <scope>NUCLEOTIDE SEQUENCE</scope>
    <source>
        <strain evidence="2">BSK3Z-2</strain>
    </source>
</reference>
<organism evidence="2 3">
    <name type="scientific">Phycicoccus avicenniae</name>
    <dbReference type="NCBI Taxonomy" id="2828860"/>
    <lineage>
        <taxon>Bacteria</taxon>
        <taxon>Bacillati</taxon>
        <taxon>Actinomycetota</taxon>
        <taxon>Actinomycetes</taxon>
        <taxon>Micrococcales</taxon>
        <taxon>Intrasporangiaceae</taxon>
        <taxon>Phycicoccus</taxon>
    </lineage>
</organism>
<dbReference type="InterPro" id="IPR036188">
    <property type="entry name" value="FAD/NAD-bd_sf"/>
</dbReference>
<dbReference type="InterPro" id="IPR050464">
    <property type="entry name" value="Zeta_carotene_desat/Oxidored"/>
</dbReference>
<dbReference type="SUPFAM" id="SSF51905">
    <property type="entry name" value="FAD/NAD(P)-binding domain"/>
    <property type="match status" value="1"/>
</dbReference>
<dbReference type="PANTHER" id="PTHR42923">
    <property type="entry name" value="PROTOPORPHYRINOGEN OXIDASE"/>
    <property type="match status" value="1"/>
</dbReference>
<feature type="domain" description="Amine oxidase" evidence="1">
    <location>
        <begin position="19"/>
        <end position="463"/>
    </location>
</feature>
<dbReference type="Gene3D" id="3.90.660.20">
    <property type="entry name" value="Protoporphyrinogen oxidase, mitochondrial, domain 2"/>
    <property type="match status" value="1"/>
</dbReference>
<evidence type="ECO:0000313" key="3">
    <source>
        <dbReference type="Proteomes" id="UP000677016"/>
    </source>
</evidence>
<dbReference type="GO" id="GO:0016491">
    <property type="term" value="F:oxidoreductase activity"/>
    <property type="evidence" value="ECO:0007669"/>
    <property type="project" value="InterPro"/>
</dbReference>
<dbReference type="SUPFAM" id="SSF54373">
    <property type="entry name" value="FAD-linked reductases, C-terminal domain"/>
    <property type="match status" value="1"/>
</dbReference>
<dbReference type="Pfam" id="PF01593">
    <property type="entry name" value="Amino_oxidase"/>
    <property type="match status" value="1"/>
</dbReference>
<name>A0A941D7B3_9MICO</name>
<dbReference type="PRINTS" id="PR00368">
    <property type="entry name" value="FADPNR"/>
</dbReference>
<dbReference type="EMBL" id="JAGSNF010000003">
    <property type="protein sequence ID" value="MBR7742443.1"/>
    <property type="molecule type" value="Genomic_DNA"/>
</dbReference>
<dbReference type="Gene3D" id="1.10.3110.10">
    <property type="entry name" value="protoporphyrinogen ix oxidase, domain 3"/>
    <property type="match status" value="1"/>
</dbReference>
<proteinExistence type="predicted"/>
<evidence type="ECO:0000313" key="2">
    <source>
        <dbReference type="EMBL" id="MBR7742443.1"/>
    </source>
</evidence>
<dbReference type="AlphaFoldDB" id="A0A941D7B3"/>
<gene>
    <name evidence="2" type="ORF">KC207_03960</name>
</gene>
<dbReference type="RefSeq" id="WP_211601573.1">
    <property type="nucleotide sequence ID" value="NZ_JAGSNF010000003.1"/>
</dbReference>
<dbReference type="Gene3D" id="3.50.50.60">
    <property type="entry name" value="FAD/NAD(P)-binding domain"/>
    <property type="match status" value="1"/>
</dbReference>
<evidence type="ECO:0000259" key="1">
    <source>
        <dbReference type="Pfam" id="PF01593"/>
    </source>
</evidence>
<dbReference type="PANTHER" id="PTHR42923:SF3">
    <property type="entry name" value="PROTOPORPHYRINOGEN OXIDASE"/>
    <property type="match status" value="1"/>
</dbReference>
<protein>
    <submittedName>
        <fullName evidence="2">FAD-dependent oxidoreductase</fullName>
    </submittedName>
</protein>
<sequence>MSDTAVRPAPRVAVVGGGVAGLTAAVEVAEALPGARVTVLEKGPTVGGALRREEVAGHLVDVGAESLLAVRPEAVDLVGRLGAAQDLTSPATTSAAVWSRGRLHPMPRATLLGVPATPASARGVLEEPEVARLADERPWPGGPLTEDVAVGDYVATRLGAAVVDRLVEPLLGGVYAGHAHRLSLRATMPAVWQRGVAGDSLLRGEVPGPPAPPERPPFAGVVGGVGRLPGLALAHLGTLGVEVRIGSTVRALERTAHGWRLVVGSAADPTALEVDAVVLAVPPAPTSRLLAPHAAHAASLLADVETASMAVVTLAVTRAGLPGLPGSGFLVPPVDGRGIKAATFSAAKWGWVDALDDAVVHLRASVGRAGEEASLQRTDEDLVALAVAEVGAALAAPLPRVVDAHVQRWGGALPQYAVGHVDRVEAVRADVAALPGLAVAGAAYDGVGVPAVVGSATRAAEAVVHHLTARSVPSRGEHP</sequence>
<dbReference type="Proteomes" id="UP000677016">
    <property type="component" value="Unassembled WGS sequence"/>
</dbReference>
<dbReference type="InterPro" id="IPR002937">
    <property type="entry name" value="Amino_oxidase"/>
</dbReference>
<comment type="caution">
    <text evidence="2">The sequence shown here is derived from an EMBL/GenBank/DDBJ whole genome shotgun (WGS) entry which is preliminary data.</text>
</comment>
<keyword evidence="3" id="KW-1185">Reference proteome</keyword>